<dbReference type="InterPro" id="IPR029787">
    <property type="entry name" value="Nucleotide_cyclase"/>
</dbReference>
<dbReference type="EC" id="2.7.7.65" evidence="1"/>
<dbReference type="GO" id="GO:0005886">
    <property type="term" value="C:plasma membrane"/>
    <property type="evidence" value="ECO:0007669"/>
    <property type="project" value="TreeGrafter"/>
</dbReference>
<sequence>MKMKDKILLIEDDATLLNKHIKNIVSLGYEIVVVSDFVQLDDVIKKDKDDFFIALHDHFLSKDFENRSLSLLMDNNIPAIVFAEEYNENIAEEAVSKGALDYVINNDDGIDYIYIKQMIERAYKNQVVKAIVADGNKRARSIQVNLLKKFNIQSYEANSHAQIETLLKEDSNIGLLVIDQSLDDEKGTNVISELRKTYSKDNLAIIGVSEHGHSSRLSIEFLKKGANDFITKPFTSEEFNLRVLQSLDTLEFIHVNKQSALTDHLTNMYNKRAFESLGIEILSKAKKESVSLACAVLDIDYFKKINDTYGHHIGDRVLVTVADLFREHFRKDDLVARVGGEEFVVLLSNISKEKLLNIFEGFREKIESTTISTDSGNINITISIGLYIAQEYILSKLFEHADELLYKAKNGGRNQVKVNTD</sequence>
<evidence type="ECO:0000256" key="2">
    <source>
        <dbReference type="PROSITE-ProRule" id="PRU00169"/>
    </source>
</evidence>
<dbReference type="PANTHER" id="PTHR45138">
    <property type="entry name" value="REGULATORY COMPONENTS OF SENSORY TRANSDUCTION SYSTEM"/>
    <property type="match status" value="1"/>
</dbReference>
<dbReference type="Gene3D" id="3.30.70.270">
    <property type="match status" value="1"/>
</dbReference>
<dbReference type="InterPro" id="IPR043128">
    <property type="entry name" value="Rev_trsase/Diguanyl_cyclase"/>
</dbReference>
<accession>A0A7S7LXN0</accession>
<keyword evidence="2" id="KW-0597">Phosphoprotein</keyword>
<dbReference type="KEGG" id="sbal:HUE88_06060"/>
<dbReference type="PANTHER" id="PTHR45138:SF24">
    <property type="entry name" value="DIGUANYLATE CYCLASE DGCC-RELATED"/>
    <property type="match status" value="1"/>
</dbReference>
<dbReference type="GO" id="GO:1902201">
    <property type="term" value="P:negative regulation of bacterial-type flagellum-dependent cell motility"/>
    <property type="evidence" value="ECO:0007669"/>
    <property type="project" value="TreeGrafter"/>
</dbReference>
<gene>
    <name evidence="5" type="ORF">HUE88_06060</name>
</gene>
<evidence type="ECO:0000313" key="5">
    <source>
        <dbReference type="EMBL" id="QOY53242.1"/>
    </source>
</evidence>
<dbReference type="GO" id="GO:0000160">
    <property type="term" value="P:phosphorelay signal transduction system"/>
    <property type="evidence" value="ECO:0007669"/>
    <property type="project" value="InterPro"/>
</dbReference>
<evidence type="ECO:0000259" key="3">
    <source>
        <dbReference type="PROSITE" id="PS50110"/>
    </source>
</evidence>
<reference evidence="5 6" key="1">
    <citation type="submission" date="2020-05" db="EMBL/GenBank/DDBJ databases">
        <title>Sulfurimonas marisnigri, sp. nov., and Sulfurimonas baltica, sp. nov., manganese oxide reducing chemolithoautotrophs of the class Epsilonproteobacteria isolated from the pelagic redoxclines of the Black and Baltic Seas and emended description of the genus Sulfurimonas.</title>
        <authorList>
            <person name="Henkel J.V."/>
            <person name="Laudan C."/>
            <person name="Werner J."/>
            <person name="Neu T."/>
            <person name="Plewe S."/>
            <person name="Sproer C."/>
            <person name="Bunk B."/>
            <person name="Schulz-Vogt H.N."/>
        </authorList>
    </citation>
    <scope>NUCLEOTIDE SEQUENCE [LARGE SCALE GENOMIC DNA]</scope>
    <source>
        <strain evidence="5 6">GD2</strain>
    </source>
</reference>
<feature type="modified residue" description="4-aspartylphosphate" evidence="2">
    <location>
        <position position="179"/>
    </location>
</feature>
<dbReference type="SUPFAM" id="SSF52172">
    <property type="entry name" value="CheY-like"/>
    <property type="match status" value="2"/>
</dbReference>
<dbReference type="Pfam" id="PF00072">
    <property type="entry name" value="Response_reg"/>
    <property type="match status" value="1"/>
</dbReference>
<feature type="modified residue" description="4-aspartylphosphate" evidence="2">
    <location>
        <position position="57"/>
    </location>
</feature>
<dbReference type="Proteomes" id="UP000593994">
    <property type="component" value="Chromosome"/>
</dbReference>
<dbReference type="CDD" id="cd01949">
    <property type="entry name" value="GGDEF"/>
    <property type="match status" value="1"/>
</dbReference>
<dbReference type="NCBIfam" id="TIGR00254">
    <property type="entry name" value="GGDEF"/>
    <property type="match status" value="1"/>
</dbReference>
<dbReference type="SMART" id="SM00267">
    <property type="entry name" value="GGDEF"/>
    <property type="match status" value="1"/>
</dbReference>
<dbReference type="PROSITE" id="PS50110">
    <property type="entry name" value="RESPONSE_REGULATORY"/>
    <property type="match status" value="2"/>
</dbReference>
<proteinExistence type="predicted"/>
<dbReference type="InterPro" id="IPR001789">
    <property type="entry name" value="Sig_transdc_resp-reg_receiver"/>
</dbReference>
<dbReference type="SMART" id="SM00448">
    <property type="entry name" value="REC"/>
    <property type="match status" value="1"/>
</dbReference>
<dbReference type="InterPro" id="IPR050469">
    <property type="entry name" value="Diguanylate_Cyclase"/>
</dbReference>
<dbReference type="PROSITE" id="PS50887">
    <property type="entry name" value="GGDEF"/>
    <property type="match status" value="1"/>
</dbReference>
<evidence type="ECO:0000313" key="6">
    <source>
        <dbReference type="Proteomes" id="UP000593994"/>
    </source>
</evidence>
<feature type="domain" description="Response regulatory" evidence="3">
    <location>
        <begin position="6"/>
        <end position="120"/>
    </location>
</feature>
<organism evidence="5 6">
    <name type="scientific">Candidatus Sulfurimonas baltica</name>
    <dbReference type="NCBI Taxonomy" id="2740404"/>
    <lineage>
        <taxon>Bacteria</taxon>
        <taxon>Pseudomonadati</taxon>
        <taxon>Campylobacterota</taxon>
        <taxon>Epsilonproteobacteria</taxon>
        <taxon>Campylobacterales</taxon>
        <taxon>Sulfurimonadaceae</taxon>
        <taxon>Sulfurimonas</taxon>
    </lineage>
</organism>
<dbReference type="GO" id="GO:0052621">
    <property type="term" value="F:diguanylate cyclase activity"/>
    <property type="evidence" value="ECO:0007669"/>
    <property type="project" value="UniProtKB-EC"/>
</dbReference>
<protein>
    <recommendedName>
        <fullName evidence="1">diguanylate cyclase</fullName>
        <ecNumber evidence="1">2.7.7.65</ecNumber>
    </recommendedName>
</protein>
<dbReference type="Gene3D" id="3.40.50.2300">
    <property type="match status" value="1"/>
</dbReference>
<feature type="domain" description="GGDEF" evidence="4">
    <location>
        <begin position="290"/>
        <end position="421"/>
    </location>
</feature>
<evidence type="ECO:0000259" key="4">
    <source>
        <dbReference type="PROSITE" id="PS50887"/>
    </source>
</evidence>
<dbReference type="FunFam" id="3.30.70.270:FF:000001">
    <property type="entry name" value="Diguanylate cyclase domain protein"/>
    <property type="match status" value="1"/>
</dbReference>
<evidence type="ECO:0000256" key="1">
    <source>
        <dbReference type="ARBA" id="ARBA00012528"/>
    </source>
</evidence>
<dbReference type="InterPro" id="IPR000160">
    <property type="entry name" value="GGDEF_dom"/>
</dbReference>
<dbReference type="SUPFAM" id="SSF55073">
    <property type="entry name" value="Nucleotide cyclase"/>
    <property type="match status" value="1"/>
</dbReference>
<dbReference type="InterPro" id="IPR011006">
    <property type="entry name" value="CheY-like_superfamily"/>
</dbReference>
<dbReference type="AlphaFoldDB" id="A0A7S7LXN0"/>
<keyword evidence="6" id="KW-1185">Reference proteome</keyword>
<dbReference type="Pfam" id="PF00990">
    <property type="entry name" value="GGDEF"/>
    <property type="match status" value="1"/>
</dbReference>
<feature type="domain" description="Response regulatory" evidence="3">
    <location>
        <begin position="129"/>
        <end position="247"/>
    </location>
</feature>
<name>A0A7S7LXN0_9BACT</name>
<dbReference type="RefSeq" id="WP_194372104.1">
    <property type="nucleotide sequence ID" value="NZ_CP054492.1"/>
</dbReference>
<dbReference type="GO" id="GO:0043709">
    <property type="term" value="P:cell adhesion involved in single-species biofilm formation"/>
    <property type="evidence" value="ECO:0007669"/>
    <property type="project" value="TreeGrafter"/>
</dbReference>
<dbReference type="EMBL" id="CP054492">
    <property type="protein sequence ID" value="QOY53242.1"/>
    <property type="molecule type" value="Genomic_DNA"/>
</dbReference>